<dbReference type="Pfam" id="PF02899">
    <property type="entry name" value="Phage_int_SAM_1"/>
    <property type="match status" value="1"/>
</dbReference>
<evidence type="ECO:0000259" key="6">
    <source>
        <dbReference type="PROSITE" id="PS51898"/>
    </source>
</evidence>
<evidence type="ECO:0000313" key="9">
    <source>
        <dbReference type="Proteomes" id="UP000183407"/>
    </source>
</evidence>
<dbReference type="EMBL" id="FNTL01000004">
    <property type="protein sequence ID" value="SEC36718.1"/>
    <property type="molecule type" value="Genomic_DNA"/>
</dbReference>
<dbReference type="InterPro" id="IPR050090">
    <property type="entry name" value="Tyrosine_recombinase_XerCD"/>
</dbReference>
<evidence type="ECO:0000256" key="4">
    <source>
        <dbReference type="ARBA" id="ARBA00023172"/>
    </source>
</evidence>
<dbReference type="InterPro" id="IPR044068">
    <property type="entry name" value="CB"/>
</dbReference>
<accession>A0A1H4RY30</accession>
<dbReference type="Pfam" id="PF00589">
    <property type="entry name" value="Phage_integrase"/>
    <property type="match status" value="1"/>
</dbReference>
<dbReference type="CDD" id="cd00397">
    <property type="entry name" value="DNA_BRE_C"/>
    <property type="match status" value="1"/>
</dbReference>
<dbReference type="InterPro" id="IPR002104">
    <property type="entry name" value="Integrase_catalytic"/>
</dbReference>
<dbReference type="InterPro" id="IPR004107">
    <property type="entry name" value="Integrase_SAM-like_N"/>
</dbReference>
<evidence type="ECO:0000256" key="1">
    <source>
        <dbReference type="ARBA" id="ARBA00008857"/>
    </source>
</evidence>
<dbReference type="GO" id="GO:0006310">
    <property type="term" value="P:DNA recombination"/>
    <property type="evidence" value="ECO:0007669"/>
    <property type="project" value="UniProtKB-KW"/>
</dbReference>
<dbReference type="RefSeq" id="WP_240319668.1">
    <property type="nucleotide sequence ID" value="NZ_FNTL01000004.1"/>
</dbReference>
<keyword evidence="4" id="KW-0233">DNA recombination</keyword>
<dbReference type="PROSITE" id="PS51898">
    <property type="entry name" value="TYR_RECOMBINASE"/>
    <property type="match status" value="1"/>
</dbReference>
<keyword evidence="3 5" id="KW-0238">DNA-binding</keyword>
<organism evidence="8 9">
    <name type="scientific">Rhodococcus jostii</name>
    <dbReference type="NCBI Taxonomy" id="132919"/>
    <lineage>
        <taxon>Bacteria</taxon>
        <taxon>Bacillati</taxon>
        <taxon>Actinomycetota</taxon>
        <taxon>Actinomycetes</taxon>
        <taxon>Mycobacteriales</taxon>
        <taxon>Nocardiaceae</taxon>
        <taxon>Rhodococcus</taxon>
    </lineage>
</organism>
<feature type="domain" description="Core-binding (CB)" evidence="7">
    <location>
        <begin position="67"/>
        <end position="154"/>
    </location>
</feature>
<dbReference type="PROSITE" id="PS51900">
    <property type="entry name" value="CB"/>
    <property type="match status" value="1"/>
</dbReference>
<dbReference type="Gene3D" id="1.10.443.10">
    <property type="entry name" value="Intergrase catalytic core"/>
    <property type="match status" value="1"/>
</dbReference>
<dbReference type="Proteomes" id="UP000183407">
    <property type="component" value="Unassembled WGS sequence"/>
</dbReference>
<dbReference type="GO" id="GO:0003677">
    <property type="term" value="F:DNA binding"/>
    <property type="evidence" value="ECO:0007669"/>
    <property type="project" value="UniProtKB-UniRule"/>
</dbReference>
<dbReference type="InterPro" id="IPR010998">
    <property type="entry name" value="Integrase_recombinase_N"/>
</dbReference>
<reference evidence="9" key="1">
    <citation type="submission" date="2016-10" db="EMBL/GenBank/DDBJ databases">
        <authorList>
            <person name="Varghese N."/>
        </authorList>
    </citation>
    <scope>NUCLEOTIDE SEQUENCE [LARGE SCALE GENOMIC DNA]</scope>
    <source>
        <strain evidence="9">DSM 44719</strain>
    </source>
</reference>
<dbReference type="InterPro" id="IPR011010">
    <property type="entry name" value="DNA_brk_join_enz"/>
</dbReference>
<dbReference type="InterPro" id="IPR013762">
    <property type="entry name" value="Integrase-like_cat_sf"/>
</dbReference>
<dbReference type="AlphaFoldDB" id="A0A1H4RY30"/>
<evidence type="ECO:0000259" key="7">
    <source>
        <dbReference type="PROSITE" id="PS51900"/>
    </source>
</evidence>
<sequence length="516" mass="56806">MAKLMGAAVEGDDGGLGAGEEMVELYFTEGSRAAEGPLGADSSGVLHRAGARDGLPFVLSPDGSYDVELNRFFRELGGWGVRAANSVAAYARDVMLFCRFLHASRGGKTIWECDGADLRAYKAVRLHSPGEHQVSVSTWRRSIAALDKWATWAVYEGLLPAAPFRYVDKTVMTPQGLKRVRVNVEQEPDRQTEPIRFIAFEDYLLWRDVGLRGELPDGRPDPAWRGRHGERNAMFADLLVYTGMRLGEAASLLVGEIPPLGAGSGSKRGLGDLRLAAAVTKRNKARTVFVNRRALAALHRYIEIERDELVTRRLAGPGYPVSDDTVLVRRAGRTTLTPAEGQGSWPYSRLGMELRRHLMAVAPTGELAGPLWLWLGQDGRPLAPSTWQSAFHRANERCARFDLEISASPHTLRHTFAVHMLGLLLRQTVRALGMQTDRRLTHAQVKRLLIGNPMRKLQLLLGHSQESTVYAYLDVLDEAQEIVLSALDEWDAQAAALETVKNVVPGDEHGDAGVVA</sequence>
<dbReference type="Gene3D" id="1.10.150.130">
    <property type="match status" value="1"/>
</dbReference>
<evidence type="ECO:0000313" key="8">
    <source>
        <dbReference type="EMBL" id="SEC36718.1"/>
    </source>
</evidence>
<name>A0A1H4RY30_RHOJO</name>
<dbReference type="PANTHER" id="PTHR30349">
    <property type="entry name" value="PHAGE INTEGRASE-RELATED"/>
    <property type="match status" value="1"/>
</dbReference>
<proteinExistence type="inferred from homology"/>
<evidence type="ECO:0000256" key="5">
    <source>
        <dbReference type="PROSITE-ProRule" id="PRU01248"/>
    </source>
</evidence>
<protein>
    <submittedName>
        <fullName evidence="8">Site-specific recombinase XerD</fullName>
    </submittedName>
</protein>
<dbReference type="GO" id="GO:0015074">
    <property type="term" value="P:DNA integration"/>
    <property type="evidence" value="ECO:0007669"/>
    <property type="project" value="UniProtKB-KW"/>
</dbReference>
<comment type="similarity">
    <text evidence="1">Belongs to the 'phage' integrase family.</text>
</comment>
<evidence type="ECO:0000256" key="2">
    <source>
        <dbReference type="ARBA" id="ARBA00022908"/>
    </source>
</evidence>
<dbReference type="PANTHER" id="PTHR30349:SF64">
    <property type="entry name" value="PROPHAGE INTEGRASE INTD-RELATED"/>
    <property type="match status" value="1"/>
</dbReference>
<gene>
    <name evidence="8" type="ORF">SAMN04490220_1455</name>
</gene>
<feature type="domain" description="Tyr recombinase" evidence="6">
    <location>
        <begin position="199"/>
        <end position="485"/>
    </location>
</feature>
<dbReference type="SUPFAM" id="SSF56349">
    <property type="entry name" value="DNA breaking-rejoining enzymes"/>
    <property type="match status" value="2"/>
</dbReference>
<keyword evidence="2" id="KW-0229">DNA integration</keyword>
<evidence type="ECO:0000256" key="3">
    <source>
        <dbReference type="ARBA" id="ARBA00023125"/>
    </source>
</evidence>